<evidence type="ECO:0000313" key="4">
    <source>
        <dbReference type="Proteomes" id="UP000431901"/>
    </source>
</evidence>
<protein>
    <submittedName>
        <fullName evidence="3">Uncharacterized protein</fullName>
    </submittedName>
</protein>
<evidence type="ECO:0000313" key="3">
    <source>
        <dbReference type="EMBL" id="MXQ65577.1"/>
    </source>
</evidence>
<dbReference type="EMBL" id="WUTW01000002">
    <property type="protein sequence ID" value="MXQ65577.1"/>
    <property type="molecule type" value="Genomic_DNA"/>
</dbReference>
<reference evidence="3 4" key="1">
    <citation type="submission" date="2019-12" db="EMBL/GenBank/DDBJ databases">
        <title>Nocardia macrotermitis sp. nov. and Nocardia aurantia sp. nov., isolated from the gut of the fungus growing-termite Macrotermes natalensis.</title>
        <authorList>
            <person name="Christine B."/>
            <person name="Rene B."/>
        </authorList>
    </citation>
    <scope>NUCLEOTIDE SEQUENCE [LARGE SCALE GENOMIC DNA]</scope>
    <source>
        <strain evidence="3 4">DSM 102126</strain>
    </source>
</reference>
<keyword evidence="4" id="KW-1185">Reference proteome</keyword>
<accession>A0A6I4W5X8</accession>
<comment type="caution">
    <text evidence="3">The sequence shown here is derived from an EMBL/GenBank/DDBJ whole genome shotgun (WGS) entry which is preliminary data.</text>
</comment>
<evidence type="ECO:0000256" key="2">
    <source>
        <dbReference type="SAM" id="Phobius"/>
    </source>
</evidence>
<gene>
    <name evidence="3" type="ORF">GQ466_16230</name>
</gene>
<evidence type="ECO:0000256" key="1">
    <source>
        <dbReference type="SAM" id="MobiDB-lite"/>
    </source>
</evidence>
<keyword evidence="2" id="KW-0472">Membrane</keyword>
<sequence length="706" mass="78928">MKEQKPAPKDEKDTEATFSNAEGTVGAQGVFNDEVTIYVAGPDDPPDQRLRVAKNYLAALLPSQAQELLMSVIAERYCQGEAAYYWMLAILSGKALADLDEEGRYRFRSAWKQVEQSNDHWLTAAKVIKDLIVLLQDPQGDAAGTARMDQVLASFEDLPEERREEIRRHLDTLFTTGLRRQLEHIRAERIRGQRLGNERKRRVPKFFEPVPYPPQSTLSPRPTLHPAQAVVASVAILMGATGALWGESLSLRHGGTGPVLAVSALVCVALLGWLAPVRFPVRFSPWQEDPAAKTSDKMRAAVKRVFERVRRNASDGESTKGWSAATRAVQAALTREYASVYGSPKVPPGGVDYLIKRHAQDAWKLFRDGKLNTRPREATRFDCAAIALAAIALGTVIRILLAEPTLAAGPIGLTFCAGLMLPASHGDVFLIRLLHRSRERAMAAQRLLVEKELYAKRLQELADRPDDTEMARWLDDDKHYFRTLVLKQYGMESEDVIAEAVLTEPAPGASRSRVRRGPWRYSSYRMWIYLLTNSGVRQIAVHLDFASGTLSNQERTAFRYDSVASASIIEIGICFDEDRRAVLPPSQRKRRPPASVFDTEANEKSDGYPDTEGNETPRPKSTSNTNVEPVMLQLFRLMLVNRERFTVTVEQLAEVDETVGDDVTYLRRLALDDSGVSSALRILEQVAAEGSDWVRHAQMRAEQIIL</sequence>
<dbReference type="OrthoDB" id="4501073at2"/>
<feature type="region of interest" description="Disordered" evidence="1">
    <location>
        <begin position="1"/>
        <end position="23"/>
    </location>
</feature>
<feature type="compositionally biased region" description="Basic and acidic residues" evidence="1">
    <location>
        <begin position="1"/>
        <end position="15"/>
    </location>
</feature>
<dbReference type="AlphaFoldDB" id="A0A6I4W5X8"/>
<organism evidence="3 4">
    <name type="scientific">Actinomadura rayongensis</name>
    <dbReference type="NCBI Taxonomy" id="1429076"/>
    <lineage>
        <taxon>Bacteria</taxon>
        <taxon>Bacillati</taxon>
        <taxon>Actinomycetota</taxon>
        <taxon>Actinomycetes</taxon>
        <taxon>Streptosporangiales</taxon>
        <taxon>Thermomonosporaceae</taxon>
        <taxon>Actinomadura</taxon>
    </lineage>
</organism>
<feature type="transmembrane region" description="Helical" evidence="2">
    <location>
        <begin position="229"/>
        <end position="246"/>
    </location>
</feature>
<feature type="region of interest" description="Disordered" evidence="1">
    <location>
        <begin position="584"/>
        <end position="625"/>
    </location>
</feature>
<keyword evidence="2" id="KW-1133">Transmembrane helix</keyword>
<keyword evidence="2" id="KW-0812">Transmembrane</keyword>
<name>A0A6I4W5X8_9ACTN</name>
<feature type="transmembrane region" description="Helical" evidence="2">
    <location>
        <begin position="258"/>
        <end position="277"/>
    </location>
</feature>
<dbReference type="Proteomes" id="UP000431901">
    <property type="component" value="Unassembled WGS sequence"/>
</dbReference>
<proteinExistence type="predicted"/>
<dbReference type="RefSeq" id="WP_161103653.1">
    <property type="nucleotide sequence ID" value="NZ_JBHLYI010000006.1"/>
</dbReference>